<reference evidence="1" key="1">
    <citation type="journal article" date="2014" name="Int. J. Syst. Evol. Microbiol.">
        <title>Complete genome sequence of Corynebacterium casei LMG S-19264T (=DSM 44701T), isolated from a smear-ripened cheese.</title>
        <authorList>
            <consortium name="US DOE Joint Genome Institute (JGI-PGF)"/>
            <person name="Walter F."/>
            <person name="Albersmeier A."/>
            <person name="Kalinowski J."/>
            <person name="Ruckert C."/>
        </authorList>
    </citation>
    <scope>NUCLEOTIDE SEQUENCE</scope>
    <source>
        <strain evidence="1">CGMCC 1.6293</strain>
    </source>
</reference>
<organism evidence="1 2">
    <name type="scientific">Pseudooceanicola nanhaiensis</name>
    <dbReference type="NCBI Taxonomy" id="375761"/>
    <lineage>
        <taxon>Bacteria</taxon>
        <taxon>Pseudomonadati</taxon>
        <taxon>Pseudomonadota</taxon>
        <taxon>Alphaproteobacteria</taxon>
        <taxon>Rhodobacterales</taxon>
        <taxon>Paracoccaceae</taxon>
        <taxon>Pseudooceanicola</taxon>
    </lineage>
</organism>
<evidence type="ECO:0000313" key="2">
    <source>
        <dbReference type="Proteomes" id="UP000649829"/>
    </source>
</evidence>
<dbReference type="EMBL" id="BMLF01000002">
    <property type="protein sequence ID" value="GGM06353.1"/>
    <property type="molecule type" value="Genomic_DNA"/>
</dbReference>
<accession>A0A917T1S1</accession>
<protein>
    <submittedName>
        <fullName evidence="1">Uncharacterized protein</fullName>
    </submittedName>
</protein>
<dbReference type="AlphaFoldDB" id="A0A917T1S1"/>
<name>A0A917T1S1_9RHOB</name>
<proteinExistence type="predicted"/>
<gene>
    <name evidence="1" type="ORF">GCM10011534_30190</name>
</gene>
<dbReference type="Proteomes" id="UP000649829">
    <property type="component" value="Unassembled WGS sequence"/>
</dbReference>
<reference evidence="1" key="2">
    <citation type="submission" date="2020-09" db="EMBL/GenBank/DDBJ databases">
        <authorList>
            <person name="Sun Q."/>
            <person name="Zhou Y."/>
        </authorList>
    </citation>
    <scope>NUCLEOTIDE SEQUENCE</scope>
    <source>
        <strain evidence="1">CGMCC 1.6293</strain>
    </source>
</reference>
<comment type="caution">
    <text evidence="1">The sequence shown here is derived from an EMBL/GenBank/DDBJ whole genome shotgun (WGS) entry which is preliminary data.</text>
</comment>
<evidence type="ECO:0000313" key="1">
    <source>
        <dbReference type="EMBL" id="GGM06353.1"/>
    </source>
</evidence>
<sequence>MSLESHEEFARAARVQVSYRHTPNPSRVWTLVATDCPVWIPDLQAAIRLPCGNRDGGGQFH</sequence>
<keyword evidence="2" id="KW-1185">Reference proteome</keyword>